<sequence length="131" mass="14596">MHFRYQRTLSKALLTGGHALAAGVFGTPDTSVVVCRALFLFNKPTTATCSSIAQYALCCLNETLRSHTPDTADRYTLLEHTRIHDARAPLGHFRRALVHTLALSRSLPLSHSLTYSQQQCRNFKVFCSLFG</sequence>
<accession>A0A2M4C6W2</accession>
<reference evidence="1" key="1">
    <citation type="submission" date="2018-01" db="EMBL/GenBank/DDBJ databases">
        <title>An insight into the sialome of Amazonian anophelines.</title>
        <authorList>
            <person name="Ribeiro J.M."/>
            <person name="Scarpassa V."/>
            <person name="Calvo E."/>
        </authorList>
    </citation>
    <scope>NUCLEOTIDE SEQUENCE</scope>
    <source>
        <tissue evidence="1">Salivary glands</tissue>
    </source>
</reference>
<evidence type="ECO:0000313" key="1">
    <source>
        <dbReference type="EMBL" id="MBW61050.1"/>
    </source>
</evidence>
<organism evidence="1">
    <name type="scientific">Anopheles marajoara</name>
    <dbReference type="NCBI Taxonomy" id="58244"/>
    <lineage>
        <taxon>Eukaryota</taxon>
        <taxon>Metazoa</taxon>
        <taxon>Ecdysozoa</taxon>
        <taxon>Arthropoda</taxon>
        <taxon>Hexapoda</taxon>
        <taxon>Insecta</taxon>
        <taxon>Pterygota</taxon>
        <taxon>Neoptera</taxon>
        <taxon>Endopterygota</taxon>
        <taxon>Diptera</taxon>
        <taxon>Nematocera</taxon>
        <taxon>Culicoidea</taxon>
        <taxon>Culicidae</taxon>
        <taxon>Anophelinae</taxon>
        <taxon>Anopheles</taxon>
    </lineage>
</organism>
<dbReference type="AlphaFoldDB" id="A0A2M4C6W2"/>
<name>A0A2M4C6W2_9DIPT</name>
<proteinExistence type="predicted"/>
<dbReference type="EMBL" id="GGFJ01011909">
    <property type="protein sequence ID" value="MBW61050.1"/>
    <property type="molecule type" value="Transcribed_RNA"/>
</dbReference>
<protein>
    <submittedName>
        <fullName evidence="1">Putative secreted protein</fullName>
    </submittedName>
</protein>